<dbReference type="AlphaFoldDB" id="A0A2T4ASA5"/>
<name>A0A2T4ASA5_TRIHA</name>
<dbReference type="Proteomes" id="UP000241690">
    <property type="component" value="Unassembled WGS sequence"/>
</dbReference>
<evidence type="ECO:0000313" key="2">
    <source>
        <dbReference type="Proteomes" id="UP000241690"/>
    </source>
</evidence>
<protein>
    <submittedName>
        <fullName evidence="1">Uncharacterized protein</fullName>
    </submittedName>
</protein>
<dbReference type="EMBL" id="KZ679675">
    <property type="protein sequence ID" value="PTB59930.1"/>
    <property type="molecule type" value="Genomic_DNA"/>
</dbReference>
<proteinExistence type="predicted"/>
<reference evidence="1 2" key="1">
    <citation type="submission" date="2016-07" db="EMBL/GenBank/DDBJ databases">
        <title>Multiple horizontal gene transfer events from other fungi enriched the ability of initially mycotrophic Trichoderma (Ascomycota) to feed on dead plant biomass.</title>
        <authorList>
            <consortium name="DOE Joint Genome Institute"/>
            <person name="Aerts A."/>
            <person name="Atanasova L."/>
            <person name="Chenthamara K."/>
            <person name="Zhang J."/>
            <person name="Grujic M."/>
            <person name="Henrissat B."/>
            <person name="Kuo A."/>
            <person name="Salamov A."/>
            <person name="Lipzen A."/>
            <person name="Labutti K."/>
            <person name="Barry K."/>
            <person name="Miao Y."/>
            <person name="Rahimi M.J."/>
            <person name="Shen Q."/>
            <person name="Grigoriev I.V."/>
            <person name="Kubicek C.P."/>
            <person name="Druzhinina I.S."/>
        </authorList>
    </citation>
    <scope>NUCLEOTIDE SEQUENCE [LARGE SCALE GENOMIC DNA]</scope>
    <source>
        <strain evidence="1 2">CBS 226.95</strain>
    </source>
</reference>
<dbReference type="GeneID" id="36629563"/>
<dbReference type="RefSeq" id="XP_024779607.1">
    <property type="nucleotide sequence ID" value="XM_024920994.1"/>
</dbReference>
<organism evidence="1 2">
    <name type="scientific">Trichoderma harzianum CBS 226.95</name>
    <dbReference type="NCBI Taxonomy" id="983964"/>
    <lineage>
        <taxon>Eukaryota</taxon>
        <taxon>Fungi</taxon>
        <taxon>Dikarya</taxon>
        <taxon>Ascomycota</taxon>
        <taxon>Pezizomycotina</taxon>
        <taxon>Sordariomycetes</taxon>
        <taxon>Hypocreomycetidae</taxon>
        <taxon>Hypocreales</taxon>
        <taxon>Hypocreaceae</taxon>
        <taxon>Trichoderma</taxon>
    </lineage>
</organism>
<evidence type="ECO:0000313" key="1">
    <source>
        <dbReference type="EMBL" id="PTB59930.1"/>
    </source>
</evidence>
<keyword evidence="2" id="KW-1185">Reference proteome</keyword>
<gene>
    <name evidence="1" type="ORF">M431DRAFT_536419</name>
</gene>
<sequence length="152" mass="17264">MNARAVDISRRTPPFMYISKSHMRYRLLTPLKELAGLWLEFEIKNLVTSQPSQGFCLDIVLLGEDIECSSYSRERMLKFCTISTVTGYLDEDQLMELYLYQVVGNLSLNFPHMANSLENIAPNFSPLPSDDFSSSGFGSARVPQRQSVKKVN</sequence>
<accession>A0A2T4ASA5</accession>